<accession>A0A2P7R443</accession>
<reference evidence="1 2" key="1">
    <citation type="submission" date="2018-03" db="EMBL/GenBank/DDBJ databases">
        <title>The draft genome of Zobellella taiwanensis JCM 13381.</title>
        <authorList>
            <person name="Liu L."/>
            <person name="Li L."/>
            <person name="Wang T."/>
            <person name="Zhang X."/>
            <person name="Liang L."/>
        </authorList>
    </citation>
    <scope>NUCLEOTIDE SEQUENCE [LARGE SCALE GENOMIC DNA]</scope>
    <source>
        <strain evidence="1 2">JCM 13381</strain>
    </source>
</reference>
<evidence type="ECO:0000313" key="1">
    <source>
        <dbReference type="EMBL" id="PSJ44990.1"/>
    </source>
</evidence>
<dbReference type="RefSeq" id="WP_106452787.1">
    <property type="nucleotide sequence ID" value="NZ_PXYH01000006.1"/>
</dbReference>
<evidence type="ECO:0000313" key="2">
    <source>
        <dbReference type="Proteomes" id="UP000242181"/>
    </source>
</evidence>
<name>A0A2P7R443_9GAMM</name>
<gene>
    <name evidence="1" type="ORF">C7I36_05845</name>
</gene>
<organism evidence="1 2">
    <name type="scientific">Zobellella taiwanensis</name>
    <dbReference type="NCBI Taxonomy" id="347535"/>
    <lineage>
        <taxon>Bacteria</taxon>
        <taxon>Pseudomonadati</taxon>
        <taxon>Pseudomonadota</taxon>
        <taxon>Gammaproteobacteria</taxon>
        <taxon>Aeromonadales</taxon>
        <taxon>Aeromonadaceae</taxon>
        <taxon>Zobellella</taxon>
    </lineage>
</organism>
<dbReference type="OrthoDB" id="7064604at2"/>
<proteinExistence type="predicted"/>
<dbReference type="EMBL" id="PXYH01000006">
    <property type="protein sequence ID" value="PSJ44990.1"/>
    <property type="molecule type" value="Genomic_DNA"/>
</dbReference>
<protein>
    <submittedName>
        <fullName evidence="1">Uncharacterized protein</fullName>
    </submittedName>
</protein>
<comment type="caution">
    <text evidence="1">The sequence shown here is derived from an EMBL/GenBank/DDBJ whole genome shotgun (WGS) entry which is preliminary data.</text>
</comment>
<dbReference type="AlphaFoldDB" id="A0A2P7R443"/>
<dbReference type="Proteomes" id="UP000242181">
    <property type="component" value="Unassembled WGS sequence"/>
</dbReference>
<keyword evidence="2" id="KW-1185">Reference proteome</keyword>
<sequence length="79" mass="9104">MGTLLKWLLLALLGVLLLSDIRLDTSLYRYADNRLEIAFPRWQPDSPWLYLLWIPGQGVFSCCQAAKTDLDQPAEIPLW</sequence>